<evidence type="ECO:0000313" key="2">
    <source>
        <dbReference type="Proteomes" id="UP000265836"/>
    </source>
</evidence>
<gene>
    <name evidence="1" type="ORF">DFO61_4492</name>
</gene>
<dbReference type="Proteomes" id="UP000265836">
    <property type="component" value="Unassembled WGS sequence"/>
</dbReference>
<dbReference type="EMBL" id="QXDA01000007">
    <property type="protein sequence ID" value="RIA19913.1"/>
    <property type="molecule type" value="Genomic_DNA"/>
</dbReference>
<dbReference type="AlphaFoldDB" id="A0A397M949"/>
<organism evidence="1 2">
    <name type="scientific">Ectopseudomonas oleovorans</name>
    <name type="common">Pseudomonas oleovorans</name>
    <dbReference type="NCBI Taxonomy" id="301"/>
    <lineage>
        <taxon>Bacteria</taxon>
        <taxon>Pseudomonadati</taxon>
        <taxon>Pseudomonadota</taxon>
        <taxon>Gammaproteobacteria</taxon>
        <taxon>Pseudomonadales</taxon>
        <taxon>Pseudomonadaceae</taxon>
        <taxon>Ectopseudomonas</taxon>
    </lineage>
</organism>
<dbReference type="RefSeq" id="WP_119694773.1">
    <property type="nucleotide sequence ID" value="NZ_QXDA01000007.1"/>
</dbReference>
<protein>
    <submittedName>
        <fullName evidence="1">Uncharacterized protein DUF2806</fullName>
    </submittedName>
</protein>
<name>A0A397M949_ECTOL</name>
<proteinExistence type="predicted"/>
<evidence type="ECO:0000313" key="1">
    <source>
        <dbReference type="EMBL" id="RIA19913.1"/>
    </source>
</evidence>
<comment type="caution">
    <text evidence="1">The sequence shown here is derived from an EMBL/GenBank/DDBJ whole genome shotgun (WGS) entry which is preliminary data.</text>
</comment>
<accession>A0A397M949</accession>
<sequence length="293" mass="33342">MNNDENPFGFGDLSKPATTLVEKISSAMGKIYEPTHIRRIAKAETDASKIRALSDIEINDIQQRALERFIHEEARKQSNIESITNKALPLLNENATPQAIEADWITYFFDHCRNISDIEMQSLWSNLLSMEANEPGTYSKRAINLISTLDKSDANLFTSICSFSVFGGDGFDYHIPLILNFEDTIYQKLGITFFKLTNLESIGLLKFDSSTNFTIHTPINEEYFYYDDSKITITAPSEAQKNIEVGCIMLTAVGQQLSRICGAKPDPDFLEYIQSYYRRKKYYISVEPISQET</sequence>
<reference evidence="1 2" key="1">
    <citation type="submission" date="2018-08" db="EMBL/GenBank/DDBJ databases">
        <title>Genome sequencing of rice bacterial endophytes.</title>
        <authorList>
            <person name="Venturi V."/>
        </authorList>
    </citation>
    <scope>NUCLEOTIDE SEQUENCE [LARGE SCALE GENOMIC DNA]</scope>
    <source>
        <strain evidence="1 2">E1205</strain>
    </source>
</reference>
<dbReference type="Pfam" id="PF10987">
    <property type="entry name" value="DUF2806"/>
    <property type="match status" value="1"/>
</dbReference>
<dbReference type="InterPro" id="IPR021254">
    <property type="entry name" value="DUF2806"/>
</dbReference>